<evidence type="ECO:0000256" key="5">
    <source>
        <dbReference type="SAM" id="Phobius"/>
    </source>
</evidence>
<feature type="transmembrane region" description="Helical" evidence="5">
    <location>
        <begin position="371"/>
        <end position="393"/>
    </location>
</feature>
<comment type="subcellular location">
    <subcellularLocation>
        <location evidence="1">Membrane</location>
        <topology evidence="1">Multi-pass membrane protein</topology>
    </subcellularLocation>
</comment>
<dbReference type="STRING" id="1166073.SAMN05192530_11921"/>
<sequence>MRTLSFSNVLTRTLRVTLMGAVMMTLVPKGATGGLPLFTACMVAGATFLGAARRPPTGQAGHLYGQGLLICLAVAILAACQAVSIPDNPFAHPVWVELRDGLGGEASTKASISIAPGATLIASLSVLLPLIVFLAGVALFDTDRAALALWRFAAGVGFLFAVLGIVELQIAPDRFLFLLPKEYYVGSLTSLLVNRNTAGTLLGVACLTLAALILARRLPGERRTHEATGRARLVMLVAAYGTTLVGLFLTRSRGALLATLIAHALFAILLVRTDVLTEGRRKLALIAACLAALVLVVLAFGAQTIWRMEVQGVDPERLCVYRSTWRAFQDNWIFGTGLGTFTDVFPAYRDPDCVGVRSLWNRAHNTWLEGLMTMGVVFVPLAAFSVVRLTGVFRTGLRTRRRMRPFAAAGAAVLCLVAVHGMVDFSLQIPGLAVYVAIVLAAATTLCLQRA</sequence>
<feature type="transmembrane region" description="Helical" evidence="5">
    <location>
        <begin position="63"/>
        <end position="85"/>
    </location>
</feature>
<evidence type="ECO:0000256" key="1">
    <source>
        <dbReference type="ARBA" id="ARBA00004141"/>
    </source>
</evidence>
<feature type="transmembrane region" description="Helical" evidence="5">
    <location>
        <begin position="120"/>
        <end position="140"/>
    </location>
</feature>
<feature type="transmembrane region" description="Helical" evidence="5">
    <location>
        <begin position="283"/>
        <end position="306"/>
    </location>
</feature>
<feature type="transmembrane region" description="Helical" evidence="5">
    <location>
        <begin position="198"/>
        <end position="219"/>
    </location>
</feature>
<evidence type="ECO:0000259" key="6">
    <source>
        <dbReference type="Pfam" id="PF04932"/>
    </source>
</evidence>
<accession>A0A1H0NCC6</accession>
<feature type="transmembrane region" description="Helical" evidence="5">
    <location>
        <begin position="429"/>
        <end position="448"/>
    </location>
</feature>
<dbReference type="RefSeq" id="WP_183193177.1">
    <property type="nucleotide sequence ID" value="NZ_FNIT01000019.1"/>
</dbReference>
<dbReference type="PANTHER" id="PTHR37422">
    <property type="entry name" value="TEICHURONIC ACID BIOSYNTHESIS PROTEIN TUAE"/>
    <property type="match status" value="1"/>
</dbReference>
<dbReference type="GO" id="GO:0016874">
    <property type="term" value="F:ligase activity"/>
    <property type="evidence" value="ECO:0007669"/>
    <property type="project" value="UniProtKB-KW"/>
</dbReference>
<keyword evidence="3 5" id="KW-1133">Transmembrane helix</keyword>
<evidence type="ECO:0000256" key="4">
    <source>
        <dbReference type="ARBA" id="ARBA00023136"/>
    </source>
</evidence>
<feature type="transmembrane region" description="Helical" evidence="5">
    <location>
        <begin position="231"/>
        <end position="249"/>
    </location>
</feature>
<feature type="transmembrane region" description="Helical" evidence="5">
    <location>
        <begin position="152"/>
        <end position="171"/>
    </location>
</feature>
<keyword evidence="2 5" id="KW-0812">Transmembrane</keyword>
<dbReference type="AlphaFoldDB" id="A0A1H0NCC6"/>
<feature type="transmembrane region" description="Helical" evidence="5">
    <location>
        <begin position="33"/>
        <end position="51"/>
    </location>
</feature>
<keyword evidence="4 5" id="KW-0472">Membrane</keyword>
<dbReference type="Proteomes" id="UP000198793">
    <property type="component" value="Unassembled WGS sequence"/>
</dbReference>
<evidence type="ECO:0000256" key="3">
    <source>
        <dbReference type="ARBA" id="ARBA00022989"/>
    </source>
</evidence>
<evidence type="ECO:0000313" key="8">
    <source>
        <dbReference type="Proteomes" id="UP000198793"/>
    </source>
</evidence>
<gene>
    <name evidence="7" type="ORF">SAMN05192530_11921</name>
</gene>
<feature type="domain" description="O-antigen ligase-related" evidence="6">
    <location>
        <begin position="242"/>
        <end position="377"/>
    </location>
</feature>
<dbReference type="EMBL" id="FNIT01000019">
    <property type="protein sequence ID" value="SDO90424.1"/>
    <property type="molecule type" value="Genomic_DNA"/>
</dbReference>
<proteinExistence type="predicted"/>
<dbReference type="InterPro" id="IPR051533">
    <property type="entry name" value="WaaL-like"/>
</dbReference>
<dbReference type="Pfam" id="PF04932">
    <property type="entry name" value="Wzy_C"/>
    <property type="match status" value="1"/>
</dbReference>
<evidence type="ECO:0000313" key="7">
    <source>
        <dbReference type="EMBL" id="SDO90424.1"/>
    </source>
</evidence>
<dbReference type="GO" id="GO:0016020">
    <property type="term" value="C:membrane"/>
    <property type="evidence" value="ECO:0007669"/>
    <property type="project" value="UniProtKB-SubCell"/>
</dbReference>
<feature type="transmembrane region" description="Helical" evidence="5">
    <location>
        <begin position="255"/>
        <end position="271"/>
    </location>
</feature>
<name>A0A1H0NCC6_9HYPH</name>
<dbReference type="InterPro" id="IPR007016">
    <property type="entry name" value="O-antigen_ligase-rel_domated"/>
</dbReference>
<evidence type="ECO:0000256" key="2">
    <source>
        <dbReference type="ARBA" id="ARBA00022692"/>
    </source>
</evidence>
<reference evidence="7 8" key="1">
    <citation type="submission" date="2016-10" db="EMBL/GenBank/DDBJ databases">
        <authorList>
            <person name="de Groot N.N."/>
        </authorList>
    </citation>
    <scope>NUCLEOTIDE SEQUENCE [LARGE SCALE GENOMIC DNA]</scope>
    <source>
        <strain evidence="8">L7-484,KACC 16230,DSM 25025</strain>
    </source>
</reference>
<protein>
    <submittedName>
        <fullName evidence="7">O-antigen ligase</fullName>
    </submittedName>
</protein>
<keyword evidence="8" id="KW-1185">Reference proteome</keyword>
<feature type="transmembrane region" description="Helical" evidence="5">
    <location>
        <begin position="405"/>
        <end position="423"/>
    </location>
</feature>
<keyword evidence="7" id="KW-0436">Ligase</keyword>
<dbReference type="PANTHER" id="PTHR37422:SF23">
    <property type="entry name" value="TEICHURONIC ACID BIOSYNTHESIS PROTEIN TUAE"/>
    <property type="match status" value="1"/>
</dbReference>
<organism evidence="7 8">
    <name type="scientific">Aureimonas jatrophae</name>
    <dbReference type="NCBI Taxonomy" id="1166073"/>
    <lineage>
        <taxon>Bacteria</taxon>
        <taxon>Pseudomonadati</taxon>
        <taxon>Pseudomonadota</taxon>
        <taxon>Alphaproteobacteria</taxon>
        <taxon>Hyphomicrobiales</taxon>
        <taxon>Aurantimonadaceae</taxon>
        <taxon>Aureimonas</taxon>
    </lineage>
</organism>